<sequence>MNVCNHSLNICSDRLYICNEDLNICNHSFNGRASCKLKAIAEIALNKHHKQTLKTALAPV</sequence>
<accession>A0A846HPI0</accession>
<dbReference type="Proteomes" id="UP000031549">
    <property type="component" value="Unassembled WGS sequence"/>
</dbReference>
<evidence type="ECO:0000313" key="1">
    <source>
        <dbReference type="EMBL" id="NEU77331.1"/>
    </source>
</evidence>
<organism evidence="1 2">
    <name type="scientific">Hassallia byssoidea VB512170</name>
    <dbReference type="NCBI Taxonomy" id="1304833"/>
    <lineage>
        <taxon>Bacteria</taxon>
        <taxon>Bacillati</taxon>
        <taxon>Cyanobacteriota</taxon>
        <taxon>Cyanophyceae</taxon>
        <taxon>Nostocales</taxon>
        <taxon>Tolypothrichaceae</taxon>
        <taxon>Hassallia</taxon>
    </lineage>
</organism>
<reference evidence="1 2" key="1">
    <citation type="journal article" date="2015" name="Genome Announc.">
        <title>Draft Genome Sequence of Cyanobacterium Hassallia byssoidea Strain VB512170, Isolated from Monuments in India.</title>
        <authorList>
            <person name="Singh D."/>
            <person name="Chandrababunaidu M.M."/>
            <person name="Panda A."/>
            <person name="Sen D."/>
            <person name="Bhattacharyya S."/>
            <person name="Adhikary S.P."/>
            <person name="Tripathy S."/>
        </authorList>
    </citation>
    <scope>NUCLEOTIDE SEQUENCE [LARGE SCALE GENOMIC DNA]</scope>
    <source>
        <strain evidence="1 2">VB512170</strain>
    </source>
</reference>
<protein>
    <submittedName>
        <fullName evidence="1">Uncharacterized protein</fullName>
    </submittedName>
</protein>
<keyword evidence="2" id="KW-1185">Reference proteome</keyword>
<gene>
    <name evidence="1" type="ORF">PI95_033845</name>
</gene>
<proteinExistence type="predicted"/>
<dbReference type="RefSeq" id="WP_163519445.1">
    <property type="nucleotide sequence ID" value="NZ_JTCM02000178.1"/>
</dbReference>
<dbReference type="EMBL" id="JTCM02000178">
    <property type="protein sequence ID" value="NEU77331.1"/>
    <property type="molecule type" value="Genomic_DNA"/>
</dbReference>
<dbReference type="AlphaFoldDB" id="A0A846HPI0"/>
<name>A0A846HPI0_9CYAN</name>
<evidence type="ECO:0000313" key="2">
    <source>
        <dbReference type="Proteomes" id="UP000031549"/>
    </source>
</evidence>
<comment type="caution">
    <text evidence="1">The sequence shown here is derived from an EMBL/GenBank/DDBJ whole genome shotgun (WGS) entry which is preliminary data.</text>
</comment>